<gene>
    <name evidence="2" type="ORF">DBV15_07450</name>
</gene>
<evidence type="ECO:0000313" key="2">
    <source>
        <dbReference type="EMBL" id="TGZ32374.1"/>
    </source>
</evidence>
<dbReference type="AlphaFoldDB" id="A0A4V3S676"/>
<protein>
    <submittedName>
        <fullName evidence="2">Uncharacterized protein</fullName>
    </submittedName>
</protein>
<proteinExistence type="predicted"/>
<evidence type="ECO:0000313" key="3">
    <source>
        <dbReference type="Proteomes" id="UP000310200"/>
    </source>
</evidence>
<comment type="caution">
    <text evidence="2">The sequence shown here is derived from an EMBL/GenBank/DDBJ whole genome shotgun (WGS) entry which is preliminary data.</text>
</comment>
<reference evidence="2 3" key="1">
    <citation type="journal article" date="2019" name="Philos. Trans. R. Soc. Lond., B, Biol. Sci.">
        <title>Ant behaviour and brain gene expression of defending hosts depend on the ecological success of the intruding social parasite.</title>
        <authorList>
            <person name="Kaur R."/>
            <person name="Stoldt M."/>
            <person name="Jongepier E."/>
            <person name="Feldmeyer B."/>
            <person name="Menzel F."/>
            <person name="Bornberg-Bauer E."/>
            <person name="Foitzik S."/>
        </authorList>
    </citation>
    <scope>NUCLEOTIDE SEQUENCE [LARGE SCALE GENOMIC DNA]</scope>
    <source>
        <tissue evidence="2">Whole body</tissue>
    </source>
</reference>
<keyword evidence="3" id="KW-1185">Reference proteome</keyword>
<accession>A0A4V3S676</accession>
<sequence>MRKLELPAARRRGNSLTEDQILVRTLNVLMLRIWRTTELLPRDRKRERDNKSGKQLEIDCAPYTRRLYGIPSATKPRPLIKLCKSCMKSPGQNKIGGCTQRKGEMIEAHLNIKYLTQMYLPLASAFRLRTFATDERQHGEQGHQWNLGHDLACTLASLARVGNGFINTSEKQSAGIQRVTTARIPTTTSHRTLRDDSQSDDFRKSAVSNFASQSTLESVERFTVLLSIVKIHGNGIYLRDASEKYRFSVSKKFRSRARSVRIVSVREPRESPSSQERVYREMRLRCCNSTKPVNAKVFHFECYSSLSFRRRQSRRRLLLNSRSRGIHLGRGARDELSRLSISCVSEGVPATTFESEYPKVSMRGCKIVTTRRKSKRGAARVEELMLLSEHNAKQKGKSATLTWCPRVRVQVALLYSPGKMSELRIDKNRQIFRPIELSKYRSDTICIPDNDASLVPPDRPFTLAELVRWLNGVLSLPWDAFDGPDPRSTSVIFWDVWLRSKRSAAGRNGKVWFRTFTRAGLVGGGNVTAPASGNRGYLASRHEKSFDFRLAEPTTSILATQRTDSRSQFRRMTRELLIQGNFKTVLRRQQKWRRRSAEGTIGVIYEYRALIARMHKKVLLPDGWAIRARIIREQMRGDSFASRHVSIAALKSKQNRAVPIADRSERRGHDITRLFDAEIMPDTRRSDLITIVNRTNRRPRLPPFHRRGEAAVCPYRYRLETAPPSPTNDVLGGPGTPGEGDENPPVTCTMPVRAVVPRFRRGPTRFTNRNLLHPSKYRRYAATYRPVNSTSNNDTHLNVGKSPYVTYFVRCNAGITRSSSAIENRTRRLSSYLRGEIERTHVRRFTSLSSDLAGPPCRYPEEAHYRM</sequence>
<evidence type="ECO:0000256" key="1">
    <source>
        <dbReference type="SAM" id="MobiDB-lite"/>
    </source>
</evidence>
<name>A0A4V3S676_9HYME</name>
<feature type="region of interest" description="Disordered" evidence="1">
    <location>
        <begin position="723"/>
        <end position="748"/>
    </location>
</feature>
<organism evidence="2 3">
    <name type="scientific">Temnothorax longispinosus</name>
    <dbReference type="NCBI Taxonomy" id="300112"/>
    <lineage>
        <taxon>Eukaryota</taxon>
        <taxon>Metazoa</taxon>
        <taxon>Ecdysozoa</taxon>
        <taxon>Arthropoda</taxon>
        <taxon>Hexapoda</taxon>
        <taxon>Insecta</taxon>
        <taxon>Pterygota</taxon>
        <taxon>Neoptera</taxon>
        <taxon>Endopterygota</taxon>
        <taxon>Hymenoptera</taxon>
        <taxon>Apocrita</taxon>
        <taxon>Aculeata</taxon>
        <taxon>Formicoidea</taxon>
        <taxon>Formicidae</taxon>
        <taxon>Myrmicinae</taxon>
        <taxon>Temnothorax</taxon>
    </lineage>
</organism>
<dbReference type="EMBL" id="QBLH01003874">
    <property type="protein sequence ID" value="TGZ32374.1"/>
    <property type="molecule type" value="Genomic_DNA"/>
</dbReference>
<dbReference type="Proteomes" id="UP000310200">
    <property type="component" value="Unassembled WGS sequence"/>
</dbReference>